<proteinExistence type="predicted"/>
<reference evidence="2 3" key="1">
    <citation type="submission" date="2019-02" db="EMBL/GenBank/DDBJ databases">
        <title>Aquabacterium sp. strain KMB7.</title>
        <authorList>
            <person name="Chen W.-M."/>
        </authorList>
    </citation>
    <scope>NUCLEOTIDE SEQUENCE [LARGE SCALE GENOMIC DNA]</scope>
    <source>
        <strain evidence="2 3">KMB7</strain>
    </source>
</reference>
<dbReference type="SUPFAM" id="SSF52821">
    <property type="entry name" value="Rhodanese/Cell cycle control phosphatase"/>
    <property type="match status" value="1"/>
</dbReference>
<dbReference type="AlphaFoldDB" id="A0A4V2JFR1"/>
<feature type="domain" description="Rhodanese" evidence="1">
    <location>
        <begin position="145"/>
        <end position="249"/>
    </location>
</feature>
<accession>A0A4V2JFR1</accession>
<evidence type="ECO:0000313" key="3">
    <source>
        <dbReference type="Proteomes" id="UP000292120"/>
    </source>
</evidence>
<dbReference type="Proteomes" id="UP000292120">
    <property type="component" value="Unassembled WGS sequence"/>
</dbReference>
<sequence>MHQHDGVAGLGGGGGGGGRAGCGCVCLCTCRACDTGGSQQAHRHGHQAPKPTPARGNACHGLTLQVDKWMHASITGLKPGHTHTDINRADCIPHLKGFRMIRRSVLMAVALSLPLLAHAGEAPETPQQLKGGKVISVEEAGKLAQGKGVTFVDTRSVINFGKGHVPGAVTAAYKEKSEKVENFDASVDSFDFAKIPADKSAKIVFYSDGPTGWKSYKASVLAIQKGHTNVMYMRGGFAEWTAKSLPVER</sequence>
<dbReference type="Pfam" id="PF00581">
    <property type="entry name" value="Rhodanese"/>
    <property type="match status" value="1"/>
</dbReference>
<evidence type="ECO:0000313" key="2">
    <source>
        <dbReference type="EMBL" id="TBO31528.1"/>
    </source>
</evidence>
<keyword evidence="3" id="KW-1185">Reference proteome</keyword>
<dbReference type="EMBL" id="SIXI01000003">
    <property type="protein sequence ID" value="TBO31528.1"/>
    <property type="molecule type" value="Genomic_DNA"/>
</dbReference>
<dbReference type="InterPro" id="IPR001763">
    <property type="entry name" value="Rhodanese-like_dom"/>
</dbReference>
<name>A0A4V2JFR1_9BURK</name>
<evidence type="ECO:0000259" key="1">
    <source>
        <dbReference type="PROSITE" id="PS50206"/>
    </source>
</evidence>
<comment type="caution">
    <text evidence="2">The sequence shown here is derived from an EMBL/GenBank/DDBJ whole genome shotgun (WGS) entry which is preliminary data.</text>
</comment>
<dbReference type="Gene3D" id="3.40.250.10">
    <property type="entry name" value="Rhodanese-like domain"/>
    <property type="match status" value="1"/>
</dbReference>
<protein>
    <submittedName>
        <fullName evidence="2">Rhodanese-like domain-containing protein</fullName>
    </submittedName>
</protein>
<dbReference type="InterPro" id="IPR036873">
    <property type="entry name" value="Rhodanese-like_dom_sf"/>
</dbReference>
<dbReference type="CDD" id="cd00158">
    <property type="entry name" value="RHOD"/>
    <property type="match status" value="1"/>
</dbReference>
<dbReference type="PROSITE" id="PS50206">
    <property type="entry name" value="RHODANESE_3"/>
    <property type="match status" value="1"/>
</dbReference>
<gene>
    <name evidence="2" type="ORF">EYS42_08115</name>
</gene>
<dbReference type="OrthoDB" id="9784513at2"/>
<dbReference type="SMART" id="SM00450">
    <property type="entry name" value="RHOD"/>
    <property type="match status" value="1"/>
</dbReference>
<organism evidence="2 3">
    <name type="scientific">Aquabacterium lacunae</name>
    <dbReference type="NCBI Taxonomy" id="2528630"/>
    <lineage>
        <taxon>Bacteria</taxon>
        <taxon>Pseudomonadati</taxon>
        <taxon>Pseudomonadota</taxon>
        <taxon>Betaproteobacteria</taxon>
        <taxon>Burkholderiales</taxon>
        <taxon>Aquabacterium</taxon>
    </lineage>
</organism>